<keyword evidence="2" id="KW-1185">Reference proteome</keyword>
<proteinExistence type="predicted"/>
<reference evidence="1 2" key="1">
    <citation type="submission" date="2022-08" db="EMBL/GenBank/DDBJ databases">
        <title>Genome Sequence of the sulphate-reducing bacterium, Pseudodesulfovibrio sp. SYK.</title>
        <authorList>
            <person name="Kondo R."/>
            <person name="Kataoka T."/>
        </authorList>
    </citation>
    <scope>NUCLEOTIDE SEQUENCE [LARGE SCALE GENOMIC DNA]</scope>
    <source>
        <strain evidence="1 2">SYK</strain>
    </source>
</reference>
<dbReference type="EMBL" id="AP026709">
    <property type="protein sequence ID" value="BDQ36151.1"/>
    <property type="molecule type" value="Genomic_DNA"/>
</dbReference>
<accession>A0ABM8AXD9</accession>
<evidence type="ECO:0000313" key="1">
    <source>
        <dbReference type="EMBL" id="BDQ36151.1"/>
    </source>
</evidence>
<evidence type="ECO:0000313" key="2">
    <source>
        <dbReference type="Proteomes" id="UP001317742"/>
    </source>
</evidence>
<organism evidence="1 2">
    <name type="scientific">Pseudodesulfovibrio nedwellii</name>
    <dbReference type="NCBI Taxonomy" id="2973072"/>
    <lineage>
        <taxon>Bacteria</taxon>
        <taxon>Pseudomonadati</taxon>
        <taxon>Thermodesulfobacteriota</taxon>
        <taxon>Desulfovibrionia</taxon>
        <taxon>Desulfovibrionales</taxon>
        <taxon>Desulfovibrionaceae</taxon>
    </lineage>
</organism>
<name>A0ABM8AXD9_9BACT</name>
<sequence>MTIAVEYALSENSSMVRADSLEYINKITDIIDMAQPIVGWMERAFAEIDAVKIRMKTLLEKHYSPNSFYEAA</sequence>
<gene>
    <name evidence="1" type="ORF">SYK_05110</name>
</gene>
<dbReference type="Proteomes" id="UP001317742">
    <property type="component" value="Chromosome"/>
</dbReference>
<protein>
    <submittedName>
        <fullName evidence="1">Uncharacterized protein</fullName>
    </submittedName>
</protein>